<accession>R7GS58</accession>
<comment type="caution">
    <text evidence="1">The sequence shown here is derived from an EMBL/GenBank/DDBJ whole genome shotgun (WGS) entry which is preliminary data.</text>
</comment>
<evidence type="ECO:0008006" key="3">
    <source>
        <dbReference type="Google" id="ProtNLM"/>
    </source>
</evidence>
<sequence>MKSNTMKDLTISKIERLNVLNNRFAIEKIQKTLDITGMMFDGEYRFTKKMVADFYEVEERTIERYLENFGSELSGNGYVLCKGKRLKDLKLQFAPVINVGSKTTQLGLFNFRSFLNIGMLLTESEKAKALRSAILDLVIATINEKTGGGTKYINRRDVNYIPAAITEENYRKNLTSAMSQCVGGHKTYKYAQVTDWIYEAVFKENAKEYRKVLSLDSKDNVRHTLYAEVLLVISSFENGIGAVIQQQYKENGGRLLSMDEVKQIVDDLAEHPMQKPYLNDARIKMASRDYSFRDAYHGNIAEYLRAVTPEEFERFIGDQSIDFDTILEDNKDVLKRLKQADNE</sequence>
<dbReference type="Proteomes" id="UP000018072">
    <property type="component" value="Unassembled WGS sequence"/>
</dbReference>
<organism evidence="1 2">
    <name type="scientific">Leyella stercorea CAG:629</name>
    <dbReference type="NCBI Taxonomy" id="1263103"/>
    <lineage>
        <taxon>Bacteria</taxon>
        <taxon>Pseudomonadati</taxon>
        <taxon>Bacteroidota</taxon>
        <taxon>Bacteroidia</taxon>
        <taxon>Bacteroidales</taxon>
        <taxon>Prevotellaceae</taxon>
        <taxon>Leyella</taxon>
    </lineage>
</organism>
<evidence type="ECO:0000313" key="2">
    <source>
        <dbReference type="Proteomes" id="UP000018072"/>
    </source>
</evidence>
<gene>
    <name evidence="1" type="ORF">BN741_00578</name>
</gene>
<proteinExistence type="predicted"/>
<dbReference type="EMBL" id="CBIT010000015">
    <property type="protein sequence ID" value="CDE29950.1"/>
    <property type="molecule type" value="Genomic_DNA"/>
</dbReference>
<dbReference type="AlphaFoldDB" id="R7GS58"/>
<name>R7GS58_9BACT</name>
<dbReference type="STRING" id="1263103.BN741_00578"/>
<reference evidence="1" key="1">
    <citation type="submission" date="2012-11" db="EMBL/GenBank/DDBJ databases">
        <title>Dependencies among metagenomic species, viruses, plasmids and units of genetic variation.</title>
        <authorList>
            <person name="Nielsen H.B."/>
            <person name="Almeida M."/>
            <person name="Juncker A.S."/>
            <person name="Rasmussen S."/>
            <person name="Li J."/>
            <person name="Sunagawa S."/>
            <person name="Plichta D."/>
            <person name="Gautier L."/>
            <person name="Le Chatelier E."/>
            <person name="Peletier E."/>
            <person name="Bonde I."/>
            <person name="Nielsen T."/>
            <person name="Manichanh C."/>
            <person name="Arumugam M."/>
            <person name="Batto J."/>
            <person name="Santos M.B.Q.D."/>
            <person name="Blom N."/>
            <person name="Borruel N."/>
            <person name="Burgdorf K.S."/>
            <person name="Boumezbeur F."/>
            <person name="Casellas F."/>
            <person name="Dore J."/>
            <person name="Guarner F."/>
            <person name="Hansen T."/>
            <person name="Hildebrand F."/>
            <person name="Kaas R.S."/>
            <person name="Kennedy S."/>
            <person name="Kristiansen K."/>
            <person name="Kultima J.R."/>
            <person name="Leonard P."/>
            <person name="Levenez F."/>
            <person name="Lund O."/>
            <person name="Moumen B."/>
            <person name="Le Paslier D."/>
            <person name="Pons N."/>
            <person name="Pedersen O."/>
            <person name="Prifti E."/>
            <person name="Qin J."/>
            <person name="Raes J."/>
            <person name="Tap J."/>
            <person name="Tims S."/>
            <person name="Ussery D.W."/>
            <person name="Yamada T."/>
            <person name="MetaHit consortium"/>
            <person name="Renault P."/>
            <person name="Sicheritz-Ponten T."/>
            <person name="Bork P."/>
            <person name="Wang J."/>
            <person name="Brunak S."/>
            <person name="Ehrlich S.D."/>
        </authorList>
    </citation>
    <scope>NUCLEOTIDE SEQUENCE [LARGE SCALE GENOMIC DNA]</scope>
</reference>
<protein>
    <recommendedName>
        <fullName evidence="3">DNA-binding protein</fullName>
    </recommendedName>
</protein>
<evidence type="ECO:0000313" key="1">
    <source>
        <dbReference type="EMBL" id="CDE29950.1"/>
    </source>
</evidence>